<dbReference type="PROSITE" id="PS51257">
    <property type="entry name" value="PROKAR_LIPOPROTEIN"/>
    <property type="match status" value="1"/>
</dbReference>
<name>A0A0G4B2B6_9BACT</name>
<protein>
    <submittedName>
        <fullName evidence="1">Uncharacterized protein</fullName>
    </submittedName>
</protein>
<sequence length="98" mass="10584">MKRLHILLAIALLISVVWVVGCGGGDPRTGSKSSNNSGSVIDYENGVYYFDSIEANFANSLSGFIKDHPDLELVSMAGDDMGIHGASKGYFVVFRKKQ</sequence>
<reference evidence="1 2" key="1">
    <citation type="journal article" date="2015" name="Nature">
        <title>rRNA introns, odd ribosomes, and small enigmatic genomes across a large radiation of phyla.</title>
        <authorList>
            <person name="Brown C.T."/>
            <person name="Hug L.A."/>
            <person name="Thomas B.C."/>
            <person name="Sharon I."/>
            <person name="Castelle C.J."/>
            <person name="Singh A."/>
            <person name="Wilkins M.J."/>
            <person name="Williams K.H."/>
            <person name="Banfield J.F."/>
        </authorList>
    </citation>
    <scope>NUCLEOTIDE SEQUENCE [LARGE SCALE GENOMIC DNA]</scope>
</reference>
<evidence type="ECO:0000313" key="2">
    <source>
        <dbReference type="Proteomes" id="UP000035648"/>
    </source>
</evidence>
<gene>
    <name evidence="1" type="ORF">UT28_C0001G0183</name>
</gene>
<dbReference type="Proteomes" id="UP000035648">
    <property type="component" value="Chromosome"/>
</dbReference>
<accession>A0A0G4B2B6</accession>
<dbReference type="KEGG" id="bbgw:UT28_C0001G0183"/>
<dbReference type="AlphaFoldDB" id="A0A0G4B2B6"/>
<organism evidence="1 2">
    <name type="scientific">Berkelbacteria bacterium GW2011_GWE1_39_12</name>
    <dbReference type="NCBI Taxonomy" id="1618337"/>
    <lineage>
        <taxon>Bacteria</taxon>
        <taxon>Candidatus Berkelbacteria</taxon>
    </lineage>
</organism>
<proteinExistence type="predicted"/>
<dbReference type="EMBL" id="CP011213">
    <property type="protein sequence ID" value="AKM81994.1"/>
    <property type="molecule type" value="Genomic_DNA"/>
</dbReference>
<evidence type="ECO:0000313" key="1">
    <source>
        <dbReference type="EMBL" id="AKM81994.1"/>
    </source>
</evidence>